<reference evidence="2" key="1">
    <citation type="submission" date="2022-11" db="UniProtKB">
        <authorList>
            <consortium name="WormBaseParasite"/>
        </authorList>
    </citation>
    <scope>IDENTIFICATION</scope>
</reference>
<sequence>MHIIWRINLYERKSTEQGKQSDVVVCKACRENNQKKCELKISDGSVSTIIRHLKQHEESKQKFDMLEDKSGEVLAMERFVARPSGGLSSLDKRVINYVAENRVSFNSIESRSFISLFSSTNSSEQLKKRQHYSDVVPS</sequence>
<accession>A0A915DUX8</accession>
<dbReference type="WBParaSite" id="jg2322">
    <property type="protein sequence ID" value="jg2322"/>
    <property type="gene ID" value="jg2322"/>
</dbReference>
<name>A0A915DUX8_9BILA</name>
<evidence type="ECO:0000313" key="1">
    <source>
        <dbReference type="Proteomes" id="UP000887574"/>
    </source>
</evidence>
<keyword evidence="1" id="KW-1185">Reference proteome</keyword>
<dbReference type="AlphaFoldDB" id="A0A915DUX8"/>
<protein>
    <submittedName>
        <fullName evidence="2">BED-type domain-containing protein</fullName>
    </submittedName>
</protein>
<organism evidence="1 2">
    <name type="scientific">Ditylenchus dipsaci</name>
    <dbReference type="NCBI Taxonomy" id="166011"/>
    <lineage>
        <taxon>Eukaryota</taxon>
        <taxon>Metazoa</taxon>
        <taxon>Ecdysozoa</taxon>
        <taxon>Nematoda</taxon>
        <taxon>Chromadorea</taxon>
        <taxon>Rhabditida</taxon>
        <taxon>Tylenchina</taxon>
        <taxon>Tylenchomorpha</taxon>
        <taxon>Sphaerularioidea</taxon>
        <taxon>Anguinidae</taxon>
        <taxon>Anguininae</taxon>
        <taxon>Ditylenchus</taxon>
    </lineage>
</organism>
<dbReference type="Proteomes" id="UP000887574">
    <property type="component" value="Unplaced"/>
</dbReference>
<proteinExistence type="predicted"/>
<evidence type="ECO:0000313" key="2">
    <source>
        <dbReference type="WBParaSite" id="jg2322"/>
    </source>
</evidence>